<dbReference type="InterPro" id="IPR035490">
    <property type="entry name" value="GlmS/FrlB_SIS"/>
</dbReference>
<evidence type="ECO:0000313" key="6">
    <source>
        <dbReference type="Proteomes" id="UP000537260"/>
    </source>
</evidence>
<dbReference type="SUPFAM" id="SSF53697">
    <property type="entry name" value="SIS domain"/>
    <property type="match status" value="1"/>
</dbReference>
<dbReference type="InterPro" id="IPR001347">
    <property type="entry name" value="SIS_dom"/>
</dbReference>
<evidence type="ECO:0000256" key="1">
    <source>
        <dbReference type="ARBA" id="ARBA00001031"/>
    </source>
</evidence>
<comment type="catalytic activity">
    <reaction evidence="1">
        <text>D-fructose 6-phosphate + L-glutamine = D-glucosamine 6-phosphate + L-glutamate</text>
        <dbReference type="Rhea" id="RHEA:13237"/>
        <dbReference type="ChEBI" id="CHEBI:29985"/>
        <dbReference type="ChEBI" id="CHEBI:58359"/>
        <dbReference type="ChEBI" id="CHEBI:58725"/>
        <dbReference type="ChEBI" id="CHEBI:61527"/>
        <dbReference type="EC" id="2.6.1.16"/>
    </reaction>
</comment>
<name>A0A7Z0EFD2_9MICO</name>
<sequence length="371" mass="39121">MNTQPTTARPEVQRDLFLREITDQPAAMRAAAALLSSQAAAFGAIRDYYRSSLSGGKPQLVLTGMGSSFDALQAMASTLGRVGIRTTCVHAAELLHFQSQAIEAGATVIIVSQSGMSAEVVRLAETLHRRNDLNLVSVTNGIENPLSLLSHVHLNMNAGGEQGPATKSFAATMVMLHAVSGAITQDLELEDVLCSTVHLTGRAASVLDGLLFSPEGTAALLGEWYDDRPRLVTLGRGTALATAEVGALVLKEAAQAPAIALDSAEFRHGPIEMAGPELAALIIVTEESTAPLETRLVRDLLAVGASVLTVGRPTGTESHLRYRHLEIESVSPLLDEAVAAAPAQLLAWILSTRRGGEPGVFRVGNKTTVEE</sequence>
<proteinExistence type="predicted"/>
<dbReference type="InterPro" id="IPR046348">
    <property type="entry name" value="SIS_dom_sf"/>
</dbReference>
<keyword evidence="6" id="KW-1185">Reference proteome</keyword>
<evidence type="ECO:0000256" key="3">
    <source>
        <dbReference type="ARBA" id="ARBA00016090"/>
    </source>
</evidence>
<dbReference type="CDD" id="cd05009">
    <property type="entry name" value="SIS_GlmS_GlmD_2"/>
    <property type="match status" value="1"/>
</dbReference>
<evidence type="ECO:0000313" key="5">
    <source>
        <dbReference type="EMBL" id="NYJ20503.1"/>
    </source>
</evidence>
<dbReference type="Proteomes" id="UP000537260">
    <property type="component" value="Unassembled WGS sequence"/>
</dbReference>
<gene>
    <name evidence="5" type="ORF">HNR05_002294</name>
</gene>
<dbReference type="PROSITE" id="PS51464">
    <property type="entry name" value="SIS"/>
    <property type="match status" value="2"/>
</dbReference>
<feature type="domain" description="SIS" evidence="4">
    <location>
        <begin position="49"/>
        <end position="189"/>
    </location>
</feature>
<protein>
    <recommendedName>
        <fullName evidence="3">Glutamine--fructose-6-phosphate aminotransferase [isomerizing]</fullName>
        <ecNumber evidence="2">2.6.1.16</ecNumber>
    </recommendedName>
</protein>
<dbReference type="EMBL" id="JACCFM010000001">
    <property type="protein sequence ID" value="NYJ20503.1"/>
    <property type="molecule type" value="Genomic_DNA"/>
</dbReference>
<comment type="caution">
    <text evidence="5">The sequence shown here is derived from an EMBL/GenBank/DDBJ whole genome shotgun (WGS) entry which is preliminary data.</text>
</comment>
<dbReference type="RefSeq" id="WP_179579108.1">
    <property type="nucleotide sequence ID" value="NZ_JACCFM010000001.1"/>
</dbReference>
<dbReference type="GO" id="GO:0005829">
    <property type="term" value="C:cytosol"/>
    <property type="evidence" value="ECO:0007669"/>
    <property type="project" value="TreeGrafter"/>
</dbReference>
<evidence type="ECO:0000256" key="2">
    <source>
        <dbReference type="ARBA" id="ARBA00012916"/>
    </source>
</evidence>
<organism evidence="5 6">
    <name type="scientific">Glaciibacter psychrotolerans</name>
    <dbReference type="NCBI Taxonomy" id="670054"/>
    <lineage>
        <taxon>Bacteria</taxon>
        <taxon>Bacillati</taxon>
        <taxon>Actinomycetota</taxon>
        <taxon>Actinomycetes</taxon>
        <taxon>Micrococcales</taxon>
        <taxon>Microbacteriaceae</taxon>
        <taxon>Glaciibacter</taxon>
    </lineage>
</organism>
<accession>A0A7Z0EFD2</accession>
<dbReference type="Pfam" id="PF01380">
    <property type="entry name" value="SIS"/>
    <property type="match status" value="2"/>
</dbReference>
<dbReference type="GO" id="GO:0006487">
    <property type="term" value="P:protein N-linked glycosylation"/>
    <property type="evidence" value="ECO:0007669"/>
    <property type="project" value="TreeGrafter"/>
</dbReference>
<evidence type="ECO:0000259" key="4">
    <source>
        <dbReference type="PROSITE" id="PS51464"/>
    </source>
</evidence>
<dbReference type="GO" id="GO:0097367">
    <property type="term" value="F:carbohydrate derivative binding"/>
    <property type="evidence" value="ECO:0007669"/>
    <property type="project" value="InterPro"/>
</dbReference>
<dbReference type="GO" id="GO:0006002">
    <property type="term" value="P:fructose 6-phosphate metabolic process"/>
    <property type="evidence" value="ECO:0007669"/>
    <property type="project" value="TreeGrafter"/>
</dbReference>
<dbReference type="EC" id="2.6.1.16" evidence="2"/>
<dbReference type="Gene3D" id="3.40.50.10490">
    <property type="entry name" value="Glucose-6-phosphate isomerase like protein, domain 1"/>
    <property type="match status" value="2"/>
</dbReference>
<reference evidence="5 6" key="1">
    <citation type="submission" date="2020-07" db="EMBL/GenBank/DDBJ databases">
        <title>Sequencing the genomes of 1000 actinobacteria strains.</title>
        <authorList>
            <person name="Klenk H.-P."/>
        </authorList>
    </citation>
    <scope>NUCLEOTIDE SEQUENCE [LARGE SCALE GENOMIC DNA]</scope>
    <source>
        <strain evidence="5 6">LI1</strain>
    </source>
</reference>
<dbReference type="GO" id="GO:0004360">
    <property type="term" value="F:glutamine-fructose-6-phosphate transaminase (isomerizing) activity"/>
    <property type="evidence" value="ECO:0007669"/>
    <property type="project" value="UniProtKB-EC"/>
</dbReference>
<keyword evidence="5" id="KW-0032">Aminotransferase</keyword>
<dbReference type="AlphaFoldDB" id="A0A7Z0EFD2"/>
<feature type="domain" description="SIS" evidence="4">
    <location>
        <begin position="221"/>
        <end position="361"/>
    </location>
</feature>
<dbReference type="PANTHER" id="PTHR10937:SF0">
    <property type="entry name" value="GLUTAMINE--FRUCTOSE-6-PHOSPHATE TRANSAMINASE (ISOMERIZING)"/>
    <property type="match status" value="1"/>
</dbReference>
<dbReference type="GO" id="GO:0006047">
    <property type="term" value="P:UDP-N-acetylglucosamine metabolic process"/>
    <property type="evidence" value="ECO:0007669"/>
    <property type="project" value="TreeGrafter"/>
</dbReference>
<dbReference type="PANTHER" id="PTHR10937">
    <property type="entry name" value="GLUCOSAMINE--FRUCTOSE-6-PHOSPHATE AMINOTRANSFERASE, ISOMERIZING"/>
    <property type="match status" value="1"/>
</dbReference>
<keyword evidence="5" id="KW-0808">Transferase</keyword>